<feature type="domain" description="Outer membrane protein SusF/SusE-like C-terminal" evidence="2">
    <location>
        <begin position="365"/>
        <end position="448"/>
    </location>
</feature>
<dbReference type="InterPro" id="IPR025970">
    <property type="entry name" value="SusE"/>
</dbReference>
<dbReference type="Pfam" id="PF16411">
    <property type="entry name" value="SusF_SusE"/>
    <property type="match status" value="3"/>
</dbReference>
<organism evidence="4 5">
    <name type="scientific">Maribacter polysiphoniae</name>
    <dbReference type="NCBI Taxonomy" id="429344"/>
    <lineage>
        <taxon>Bacteria</taxon>
        <taxon>Pseudomonadati</taxon>
        <taxon>Bacteroidota</taxon>
        <taxon>Flavobacteriia</taxon>
        <taxon>Flavobacteriales</taxon>
        <taxon>Flavobacteriaceae</taxon>
        <taxon>Maribacter</taxon>
    </lineage>
</organism>
<evidence type="ECO:0000313" key="5">
    <source>
        <dbReference type="Proteomes" id="UP000245667"/>
    </source>
</evidence>
<protein>
    <submittedName>
        <fullName evidence="3">SusE domain-containing protein</fullName>
    </submittedName>
    <submittedName>
        <fullName evidence="4">Uncharacterized protein DUF5019</fullName>
    </submittedName>
</protein>
<evidence type="ECO:0000313" key="4">
    <source>
        <dbReference type="EMBL" id="PWK25932.1"/>
    </source>
</evidence>
<dbReference type="EMBL" id="QGGQ01000001">
    <property type="protein sequence ID" value="PWK25932.1"/>
    <property type="molecule type" value="Genomic_DNA"/>
</dbReference>
<reference evidence="3 6" key="2">
    <citation type="submission" date="2020-07" db="EMBL/GenBank/DDBJ databases">
        <title>The draft genome sequence of Maribacter polysiphoniae KCTC 22021.</title>
        <authorList>
            <person name="Mu L."/>
        </authorList>
    </citation>
    <scope>NUCLEOTIDE SEQUENCE [LARGE SCALE GENOMIC DNA]</scope>
    <source>
        <strain evidence="3 6">KCTC 22021</strain>
    </source>
</reference>
<dbReference type="EMBL" id="JACWLN010000002">
    <property type="protein sequence ID" value="MBD1260467.1"/>
    <property type="molecule type" value="Genomic_DNA"/>
</dbReference>
<gene>
    <name evidence="3" type="ORF">HZY62_07695</name>
    <name evidence="4" type="ORF">LX92_00676</name>
</gene>
<evidence type="ECO:0000259" key="2">
    <source>
        <dbReference type="Pfam" id="PF16411"/>
    </source>
</evidence>
<dbReference type="PROSITE" id="PS51257">
    <property type="entry name" value="PROKAR_LIPOPROTEIN"/>
    <property type="match status" value="1"/>
</dbReference>
<proteinExistence type="predicted"/>
<dbReference type="OrthoDB" id="9793489at2"/>
<feature type="domain" description="SusE outer membrane protein" evidence="1">
    <location>
        <begin position="31"/>
        <end position="137"/>
    </location>
</feature>
<reference evidence="4 5" key="1">
    <citation type="submission" date="2018-05" db="EMBL/GenBank/DDBJ databases">
        <title>Genomic Encyclopedia of Archaeal and Bacterial Type Strains, Phase II (KMG-II): from individual species to whole genera.</title>
        <authorList>
            <person name="Goeker M."/>
        </authorList>
    </citation>
    <scope>NUCLEOTIDE SEQUENCE [LARGE SCALE GENOMIC DNA]</scope>
    <source>
        <strain evidence="4 5">DSM 23514</strain>
    </source>
</reference>
<dbReference type="CDD" id="cd12956">
    <property type="entry name" value="CBM_SusE-F_like"/>
    <property type="match status" value="3"/>
</dbReference>
<dbReference type="Pfam" id="PF14292">
    <property type="entry name" value="SusE"/>
    <property type="match status" value="1"/>
</dbReference>
<feature type="domain" description="Outer membrane protein SusF/SusE-like C-terminal" evidence="2">
    <location>
        <begin position="273"/>
        <end position="356"/>
    </location>
</feature>
<keyword evidence="6" id="KW-1185">Reference proteome</keyword>
<dbReference type="Gene3D" id="2.60.40.3620">
    <property type="match status" value="3"/>
</dbReference>
<accession>A0A316E8S1</accession>
<evidence type="ECO:0000313" key="3">
    <source>
        <dbReference type="EMBL" id="MBD1260467.1"/>
    </source>
</evidence>
<feature type="domain" description="Outer membrane protein SusF/SusE-like C-terminal" evidence="2">
    <location>
        <begin position="181"/>
        <end position="265"/>
    </location>
</feature>
<comment type="caution">
    <text evidence="4">The sequence shown here is derived from an EMBL/GenBank/DDBJ whole genome shotgun (WGS) entry which is preliminary data.</text>
</comment>
<dbReference type="RefSeq" id="WP_109648839.1">
    <property type="nucleotide sequence ID" value="NZ_CAJQNU010000035.1"/>
</dbReference>
<dbReference type="Proteomes" id="UP000651837">
    <property type="component" value="Unassembled WGS sequence"/>
</dbReference>
<sequence>MKTIIKNFFKILPFILGAWLISSCENDDVVPEFTLSQASENVAFSFSAADEYLISTGTMDNVAERFVWNNVDFGVQTEINYQLQGSIDNTFAAYDPTTEYDSGTLSVTNAEVKVSDLSNLATLLGLEAGDSGQVYFRARAFAGSGEGADAVDSYSDVMTLNISILEESSGSTGVEISTWGVVGSGYNDWGGAGPDAPFYTTTTPGVIVSYATLIDGEIKFRENNDWASDLGEGDTDGTLAAGGANIAVTAGDYKITLNLNDSTYTIEAYSWGVVGSGYNDWGATPDAKFYYDYTTDTFTVGVRLVEGEIKFRMNNEWNVDFGDNGADGTLESGGENIAVSEGHYTIRMNLNDNTYTIEAADLWGVVGSGYNDWGATPDFTFTEVNPGIWIAEIVPLLDGEIKFRINNAWDTDFGDDGADGTLDAGGENIPSTAGNYRIRLDITNGTYSIN</sequence>
<dbReference type="InterPro" id="IPR032187">
    <property type="entry name" value="SusF/SusE-like_C"/>
</dbReference>
<evidence type="ECO:0000259" key="1">
    <source>
        <dbReference type="Pfam" id="PF14292"/>
    </source>
</evidence>
<dbReference type="AlphaFoldDB" id="A0A316E8S1"/>
<name>A0A316E8S1_9FLAO</name>
<dbReference type="Proteomes" id="UP000245667">
    <property type="component" value="Unassembled WGS sequence"/>
</dbReference>
<evidence type="ECO:0000313" key="6">
    <source>
        <dbReference type="Proteomes" id="UP000651837"/>
    </source>
</evidence>